<organism evidence="1 2">
    <name type="scientific">Deinococcus aerius</name>
    <dbReference type="NCBI Taxonomy" id="200253"/>
    <lineage>
        <taxon>Bacteria</taxon>
        <taxon>Thermotogati</taxon>
        <taxon>Deinococcota</taxon>
        <taxon>Deinococci</taxon>
        <taxon>Deinococcales</taxon>
        <taxon>Deinococcaceae</taxon>
        <taxon>Deinococcus</taxon>
    </lineage>
</organism>
<proteinExistence type="predicted"/>
<reference evidence="2" key="1">
    <citation type="submission" date="2018-01" db="EMBL/GenBank/DDBJ databases">
        <title>Draft Genome Sequence of the Radioresistant Bacterium Deinococcus aerius TR0125, Isolated from the Higher Atmosphere above Japan.</title>
        <authorList>
            <person name="Satoh K."/>
            <person name="Arai H."/>
            <person name="Sanzen T."/>
            <person name="Kawaguchi Y."/>
            <person name="Hayashi H."/>
            <person name="Yokobori S."/>
            <person name="Yamagishi A."/>
            <person name="Oono Y."/>
            <person name="Narumi I."/>
        </authorList>
    </citation>
    <scope>NUCLEOTIDE SEQUENCE [LARGE SCALE GENOMIC DNA]</scope>
    <source>
        <strain evidence="2">TR0125</strain>
    </source>
</reference>
<sequence>MAMDDLRKNHMMAHLTDALDGGQDIGHYGRLVYAIIARHFLTEDELVAQLAKDKDFSEEDARGLVQQVQEADYNPPRREKILEYMEKQDFPILPNADDPDEGNVYRDLNFPDHVYDNIREYHQQKAQ</sequence>
<dbReference type="EMBL" id="BFAG01000008">
    <property type="protein sequence ID" value="GBF06372.1"/>
    <property type="molecule type" value="Genomic_DNA"/>
</dbReference>
<accession>A0A2I9CWK1</accession>
<dbReference type="AlphaFoldDB" id="A0A2I9CWK1"/>
<dbReference type="Proteomes" id="UP000236569">
    <property type="component" value="Unassembled WGS sequence"/>
</dbReference>
<evidence type="ECO:0000313" key="2">
    <source>
        <dbReference type="Proteomes" id="UP000236569"/>
    </source>
</evidence>
<comment type="caution">
    <text evidence="1">The sequence shown here is derived from an EMBL/GenBank/DDBJ whole genome shotgun (WGS) entry which is preliminary data.</text>
</comment>
<protein>
    <submittedName>
        <fullName evidence="1">Uncharacterized protein</fullName>
    </submittedName>
</protein>
<evidence type="ECO:0000313" key="1">
    <source>
        <dbReference type="EMBL" id="GBF06372.1"/>
    </source>
</evidence>
<gene>
    <name evidence="1" type="ORF">DAERI_080163</name>
</gene>
<name>A0A2I9CWK1_9DEIO</name>
<dbReference type="RefSeq" id="WP_165794192.1">
    <property type="nucleotide sequence ID" value="NZ_BFAG01000008.1"/>
</dbReference>
<keyword evidence="2" id="KW-1185">Reference proteome</keyword>